<evidence type="ECO:0000313" key="1">
    <source>
        <dbReference type="EMBL" id="KAK6984731.1"/>
    </source>
</evidence>
<sequence length="72" mass="8191">SATTLMATTKRPILSFTHTVFCGLQEDIHTSIHDLPISTPSALWNRLIEAHRKLSDYYYKSDASPFYTWAAC</sequence>
<reference evidence="1 2" key="1">
    <citation type="journal article" date="2024" name="J Genomics">
        <title>Draft genome sequencing and assembly of Favolaschia claudopus CIRM-BRFM 2984 isolated from oak limbs.</title>
        <authorList>
            <person name="Navarro D."/>
            <person name="Drula E."/>
            <person name="Chaduli D."/>
            <person name="Cazenave R."/>
            <person name="Ahrendt S."/>
            <person name="Wang J."/>
            <person name="Lipzen A."/>
            <person name="Daum C."/>
            <person name="Barry K."/>
            <person name="Grigoriev I.V."/>
            <person name="Favel A."/>
            <person name="Rosso M.N."/>
            <person name="Martin F."/>
        </authorList>
    </citation>
    <scope>NUCLEOTIDE SEQUENCE [LARGE SCALE GENOMIC DNA]</scope>
    <source>
        <strain evidence="1 2">CIRM-BRFM 2984</strain>
    </source>
</reference>
<organism evidence="1 2">
    <name type="scientific">Favolaschia claudopus</name>
    <dbReference type="NCBI Taxonomy" id="2862362"/>
    <lineage>
        <taxon>Eukaryota</taxon>
        <taxon>Fungi</taxon>
        <taxon>Dikarya</taxon>
        <taxon>Basidiomycota</taxon>
        <taxon>Agaricomycotina</taxon>
        <taxon>Agaricomycetes</taxon>
        <taxon>Agaricomycetidae</taxon>
        <taxon>Agaricales</taxon>
        <taxon>Marasmiineae</taxon>
        <taxon>Mycenaceae</taxon>
        <taxon>Favolaschia</taxon>
    </lineage>
</organism>
<protein>
    <submittedName>
        <fullName evidence="1">Uncharacterized protein</fullName>
    </submittedName>
</protein>
<accession>A0AAV9ZKG1</accession>
<evidence type="ECO:0000313" key="2">
    <source>
        <dbReference type="Proteomes" id="UP001362999"/>
    </source>
</evidence>
<keyword evidence="2" id="KW-1185">Reference proteome</keyword>
<name>A0AAV9ZKG1_9AGAR</name>
<dbReference type="AlphaFoldDB" id="A0AAV9ZKG1"/>
<dbReference type="EMBL" id="JAWWNJ010000135">
    <property type="protein sequence ID" value="KAK6984731.1"/>
    <property type="molecule type" value="Genomic_DNA"/>
</dbReference>
<gene>
    <name evidence="1" type="ORF">R3P38DRAFT_2467438</name>
</gene>
<feature type="non-terminal residue" evidence="1">
    <location>
        <position position="72"/>
    </location>
</feature>
<dbReference type="Proteomes" id="UP001362999">
    <property type="component" value="Unassembled WGS sequence"/>
</dbReference>
<feature type="non-terminal residue" evidence="1">
    <location>
        <position position="1"/>
    </location>
</feature>
<proteinExistence type="predicted"/>
<comment type="caution">
    <text evidence="1">The sequence shown here is derived from an EMBL/GenBank/DDBJ whole genome shotgun (WGS) entry which is preliminary data.</text>
</comment>